<dbReference type="Gene3D" id="3.40.50.720">
    <property type="entry name" value="NAD(P)-binding Rossmann-like Domain"/>
    <property type="match status" value="1"/>
</dbReference>
<dbReference type="RefSeq" id="WP_112525424.1">
    <property type="nucleotide sequence ID" value="NZ_JACHXN010000017.1"/>
</dbReference>
<dbReference type="CDD" id="cd05233">
    <property type="entry name" value="SDR_c"/>
    <property type="match status" value="1"/>
</dbReference>
<proteinExistence type="inferred from homology"/>
<feature type="domain" description="Ketoreductase" evidence="3">
    <location>
        <begin position="8"/>
        <end position="180"/>
    </location>
</feature>
<dbReference type="InterPro" id="IPR036291">
    <property type="entry name" value="NAD(P)-bd_dom_sf"/>
</dbReference>
<dbReference type="Pfam" id="PF00106">
    <property type="entry name" value="adh_short"/>
    <property type="match status" value="1"/>
</dbReference>
<evidence type="ECO:0000313" key="5">
    <source>
        <dbReference type="Proteomes" id="UP000554520"/>
    </source>
</evidence>
<dbReference type="PRINTS" id="PR00080">
    <property type="entry name" value="SDRFAMILY"/>
</dbReference>
<reference evidence="4 5" key="1">
    <citation type="submission" date="2020-08" db="EMBL/GenBank/DDBJ databases">
        <title>Genomic Encyclopedia of Type Strains, Phase III (KMG-III): the genomes of soil and plant-associated and newly described type strains.</title>
        <authorList>
            <person name="Whitman W."/>
        </authorList>
    </citation>
    <scope>NUCLEOTIDE SEQUENCE [LARGE SCALE GENOMIC DNA]</scope>
    <source>
        <strain evidence="4 5">CECT 7015</strain>
    </source>
</reference>
<accession>A0A839UHD9</accession>
<dbReference type="PANTHER" id="PTHR42879">
    <property type="entry name" value="3-OXOACYL-(ACYL-CARRIER-PROTEIN) REDUCTASE"/>
    <property type="match status" value="1"/>
</dbReference>
<dbReference type="PROSITE" id="PS00061">
    <property type="entry name" value="ADH_SHORT"/>
    <property type="match status" value="1"/>
</dbReference>
<sequence length="251" mass="25804">MAGSFEGKVALVTGGGTGVGAAIALQLAGQGARVIISGRRADVLAKTAAKSALIVPIAADVTDAAASKHLFEQIGSQLDIVIANAGAAESAPFHRLDLKTWKNQIDLNLTGVFTTFHHALPAMMQVNSGRLIAIASTAGLKGYAYVSAYTAAKHGVVGLTRALALELAKTGITVNAICPGFVDTPMLDHSIETIIRKTGKSRAEAVTALAASNPQKRLIQPDEVAQTVLWLCGPNSDSINGQAISISGGEI</sequence>
<dbReference type="SMART" id="SM00822">
    <property type="entry name" value="PKS_KR"/>
    <property type="match status" value="1"/>
</dbReference>
<protein>
    <submittedName>
        <fullName evidence="4">NAD(P)-dependent dehydrogenase (Short-subunit alcohol dehydrogenase family)</fullName>
    </submittedName>
</protein>
<evidence type="ECO:0000256" key="1">
    <source>
        <dbReference type="ARBA" id="ARBA00006484"/>
    </source>
</evidence>
<organism evidence="4 5">
    <name type="scientific">Phyllobacterium trifolii</name>
    <dbReference type="NCBI Taxonomy" id="300193"/>
    <lineage>
        <taxon>Bacteria</taxon>
        <taxon>Pseudomonadati</taxon>
        <taxon>Pseudomonadota</taxon>
        <taxon>Alphaproteobacteria</taxon>
        <taxon>Hyphomicrobiales</taxon>
        <taxon>Phyllobacteriaceae</taxon>
        <taxon>Phyllobacterium</taxon>
    </lineage>
</organism>
<dbReference type="InterPro" id="IPR050259">
    <property type="entry name" value="SDR"/>
</dbReference>
<gene>
    <name evidence="4" type="ORF">FHS21_004645</name>
</gene>
<dbReference type="AlphaFoldDB" id="A0A839UHD9"/>
<name>A0A839UHD9_9HYPH</name>
<dbReference type="InterPro" id="IPR002347">
    <property type="entry name" value="SDR_fam"/>
</dbReference>
<dbReference type="FunFam" id="3.40.50.720:FF:000084">
    <property type="entry name" value="Short-chain dehydrogenase reductase"/>
    <property type="match status" value="1"/>
</dbReference>
<dbReference type="Proteomes" id="UP000554520">
    <property type="component" value="Unassembled WGS sequence"/>
</dbReference>
<dbReference type="PRINTS" id="PR00081">
    <property type="entry name" value="GDHRDH"/>
</dbReference>
<comment type="similarity">
    <text evidence="1 2">Belongs to the short-chain dehydrogenases/reductases (SDR) family.</text>
</comment>
<comment type="caution">
    <text evidence="4">The sequence shown here is derived from an EMBL/GenBank/DDBJ whole genome shotgun (WGS) entry which is preliminary data.</text>
</comment>
<evidence type="ECO:0000256" key="2">
    <source>
        <dbReference type="RuleBase" id="RU000363"/>
    </source>
</evidence>
<evidence type="ECO:0000259" key="3">
    <source>
        <dbReference type="SMART" id="SM00822"/>
    </source>
</evidence>
<dbReference type="InterPro" id="IPR020904">
    <property type="entry name" value="Sc_DH/Rdtase_CS"/>
</dbReference>
<dbReference type="PANTHER" id="PTHR42879:SF2">
    <property type="entry name" value="3-OXOACYL-[ACYL-CARRIER-PROTEIN] REDUCTASE FABG"/>
    <property type="match status" value="1"/>
</dbReference>
<keyword evidence="5" id="KW-1185">Reference proteome</keyword>
<dbReference type="InterPro" id="IPR057326">
    <property type="entry name" value="KR_dom"/>
</dbReference>
<dbReference type="SUPFAM" id="SSF51735">
    <property type="entry name" value="NAD(P)-binding Rossmann-fold domains"/>
    <property type="match status" value="1"/>
</dbReference>
<dbReference type="GO" id="GO:0032787">
    <property type="term" value="P:monocarboxylic acid metabolic process"/>
    <property type="evidence" value="ECO:0007669"/>
    <property type="project" value="UniProtKB-ARBA"/>
</dbReference>
<evidence type="ECO:0000313" key="4">
    <source>
        <dbReference type="EMBL" id="MBB3148202.1"/>
    </source>
</evidence>
<dbReference type="EMBL" id="JACHXN010000017">
    <property type="protein sequence ID" value="MBB3148202.1"/>
    <property type="molecule type" value="Genomic_DNA"/>
</dbReference>